<dbReference type="AlphaFoldDB" id="A0A822YNQ6"/>
<evidence type="ECO:0000313" key="2">
    <source>
        <dbReference type="Proteomes" id="UP000607653"/>
    </source>
</evidence>
<comment type="caution">
    <text evidence="1">The sequence shown here is derived from an EMBL/GenBank/DDBJ whole genome shotgun (WGS) entry which is preliminary data.</text>
</comment>
<gene>
    <name evidence="1" type="ORF">HUJ06_004822</name>
</gene>
<evidence type="ECO:0000313" key="1">
    <source>
        <dbReference type="EMBL" id="DAD34182.1"/>
    </source>
</evidence>
<reference evidence="1 2" key="1">
    <citation type="journal article" date="2020" name="Mol. Biol. Evol.">
        <title>Distinct Expression and Methylation Patterns for Genes with Different Fates following a Single Whole-Genome Duplication in Flowering Plants.</title>
        <authorList>
            <person name="Shi T."/>
            <person name="Rahmani R.S."/>
            <person name="Gugger P.F."/>
            <person name="Wang M."/>
            <person name="Li H."/>
            <person name="Zhang Y."/>
            <person name="Li Z."/>
            <person name="Wang Q."/>
            <person name="Van de Peer Y."/>
            <person name="Marchal K."/>
            <person name="Chen J."/>
        </authorList>
    </citation>
    <scope>NUCLEOTIDE SEQUENCE [LARGE SCALE GENOMIC DNA]</scope>
    <source>
        <tissue evidence="1">Leaf</tissue>
    </source>
</reference>
<organism evidence="1 2">
    <name type="scientific">Nelumbo nucifera</name>
    <name type="common">Sacred lotus</name>
    <dbReference type="NCBI Taxonomy" id="4432"/>
    <lineage>
        <taxon>Eukaryota</taxon>
        <taxon>Viridiplantae</taxon>
        <taxon>Streptophyta</taxon>
        <taxon>Embryophyta</taxon>
        <taxon>Tracheophyta</taxon>
        <taxon>Spermatophyta</taxon>
        <taxon>Magnoliopsida</taxon>
        <taxon>Proteales</taxon>
        <taxon>Nelumbonaceae</taxon>
        <taxon>Nelumbo</taxon>
    </lineage>
</organism>
<name>A0A822YNQ6_NELNU</name>
<dbReference type="Proteomes" id="UP000607653">
    <property type="component" value="Unassembled WGS sequence"/>
</dbReference>
<proteinExistence type="predicted"/>
<dbReference type="EMBL" id="DUZY01000004">
    <property type="protein sequence ID" value="DAD34182.1"/>
    <property type="molecule type" value="Genomic_DNA"/>
</dbReference>
<sequence length="38" mass="4180">MGILTHIENIFAKDPDFTQGHWIPGKVSLSTTPNQVEG</sequence>
<keyword evidence="2" id="KW-1185">Reference proteome</keyword>
<accession>A0A822YNQ6</accession>
<protein>
    <submittedName>
        <fullName evidence="1">Uncharacterized protein</fullName>
    </submittedName>
</protein>